<evidence type="ECO:0000259" key="14">
    <source>
        <dbReference type="PROSITE" id="PS51910"/>
    </source>
</evidence>
<keyword evidence="7 13" id="KW-0378">Hydrolase</keyword>
<dbReference type="PROSITE" id="PS01095">
    <property type="entry name" value="GH18_1"/>
    <property type="match status" value="1"/>
</dbReference>
<dbReference type="GO" id="GO:0005576">
    <property type="term" value="C:extracellular region"/>
    <property type="evidence" value="ECO:0007669"/>
    <property type="project" value="TreeGrafter"/>
</dbReference>
<dbReference type="FunFam" id="3.20.20.80:FF:000015">
    <property type="entry name" value="Acidic endochitinase SE2"/>
    <property type="match status" value="1"/>
</dbReference>
<evidence type="ECO:0000256" key="10">
    <source>
        <dbReference type="ARBA" id="ARBA00023277"/>
    </source>
</evidence>
<evidence type="ECO:0000256" key="7">
    <source>
        <dbReference type="ARBA" id="ARBA00022801"/>
    </source>
</evidence>
<keyword evidence="10" id="KW-0119">Carbohydrate metabolism</keyword>
<dbReference type="InterPro" id="IPR017853">
    <property type="entry name" value="GH"/>
</dbReference>
<accession>A0A9Q1QKW3</accession>
<feature type="domain" description="GH18" evidence="14">
    <location>
        <begin position="119"/>
        <end position="392"/>
    </location>
</feature>
<evidence type="ECO:0000313" key="16">
    <source>
        <dbReference type="Proteomes" id="UP001153076"/>
    </source>
</evidence>
<evidence type="ECO:0000256" key="12">
    <source>
        <dbReference type="ARBA" id="ARBA00023326"/>
    </source>
</evidence>
<gene>
    <name evidence="15" type="ORF">Cgig2_019306</name>
</gene>
<evidence type="ECO:0000256" key="1">
    <source>
        <dbReference type="ARBA" id="ARBA00000822"/>
    </source>
</evidence>
<dbReference type="GO" id="GO:0006032">
    <property type="term" value="P:chitin catabolic process"/>
    <property type="evidence" value="ECO:0007669"/>
    <property type="project" value="UniProtKB-KW"/>
</dbReference>
<keyword evidence="16" id="KW-1185">Reference proteome</keyword>
<dbReference type="InterPro" id="IPR050542">
    <property type="entry name" value="Glycosyl_Hydrlase18_Chitinase"/>
</dbReference>
<dbReference type="GO" id="GO:0000272">
    <property type="term" value="P:polysaccharide catabolic process"/>
    <property type="evidence" value="ECO:0007669"/>
    <property type="project" value="UniProtKB-KW"/>
</dbReference>
<evidence type="ECO:0000256" key="8">
    <source>
        <dbReference type="ARBA" id="ARBA00023024"/>
    </source>
</evidence>
<evidence type="ECO:0000256" key="2">
    <source>
        <dbReference type="ARBA" id="ARBA00004613"/>
    </source>
</evidence>
<dbReference type="SUPFAM" id="SSF51445">
    <property type="entry name" value="(Trans)glycosidases"/>
    <property type="match status" value="2"/>
</dbReference>
<dbReference type="AlphaFoldDB" id="A0A9Q1QKW3"/>
<evidence type="ECO:0000256" key="3">
    <source>
        <dbReference type="ARBA" id="ARBA00009121"/>
    </source>
</evidence>
<evidence type="ECO:0000256" key="11">
    <source>
        <dbReference type="ARBA" id="ARBA00023295"/>
    </source>
</evidence>
<evidence type="ECO:0000256" key="6">
    <source>
        <dbReference type="ARBA" id="ARBA00022729"/>
    </source>
</evidence>
<keyword evidence="11 13" id="KW-0326">Glycosidase</keyword>
<name>A0A9Q1QKW3_9CARY</name>
<dbReference type="InterPro" id="IPR045321">
    <property type="entry name" value="Cts1-like"/>
</dbReference>
<dbReference type="EMBL" id="JAKOGI010000056">
    <property type="protein sequence ID" value="KAJ8446413.1"/>
    <property type="molecule type" value="Genomic_DNA"/>
</dbReference>
<comment type="catalytic activity">
    <reaction evidence="1">
        <text>Random endo-hydrolysis of N-acetyl-beta-D-glucosaminide (1-&gt;4)-beta-linkages in chitin and chitodextrins.</text>
        <dbReference type="EC" id="3.2.1.14"/>
    </reaction>
</comment>
<dbReference type="Gene3D" id="3.20.20.80">
    <property type="entry name" value="Glycosidases"/>
    <property type="match status" value="2"/>
</dbReference>
<dbReference type="InterPro" id="IPR001579">
    <property type="entry name" value="Glyco_hydro_18_chit_AS"/>
</dbReference>
<reference evidence="15" key="1">
    <citation type="submission" date="2022-04" db="EMBL/GenBank/DDBJ databases">
        <title>Carnegiea gigantea Genome sequencing and assembly v2.</title>
        <authorList>
            <person name="Copetti D."/>
            <person name="Sanderson M.J."/>
            <person name="Burquez A."/>
            <person name="Wojciechowski M.F."/>
        </authorList>
    </citation>
    <scope>NUCLEOTIDE SEQUENCE</scope>
    <source>
        <strain evidence="15">SGP5-SGP5p</strain>
        <tissue evidence="15">Aerial part</tissue>
    </source>
</reference>
<dbReference type="GO" id="GO:0008843">
    <property type="term" value="F:endochitinase activity"/>
    <property type="evidence" value="ECO:0007669"/>
    <property type="project" value="UniProtKB-EC"/>
</dbReference>
<protein>
    <recommendedName>
        <fullName evidence="4">chitinase</fullName>
        <ecNumber evidence="4">3.2.1.14</ecNumber>
    </recommendedName>
</protein>
<dbReference type="PROSITE" id="PS51910">
    <property type="entry name" value="GH18_2"/>
    <property type="match status" value="1"/>
</dbReference>
<dbReference type="CDD" id="cd02877">
    <property type="entry name" value="GH18_hevamine_XipI_class_III"/>
    <property type="match status" value="1"/>
</dbReference>
<dbReference type="EC" id="3.2.1.14" evidence="4"/>
<keyword evidence="8" id="KW-0146">Chitin degradation</keyword>
<keyword evidence="5" id="KW-0964">Secreted</keyword>
<dbReference type="Proteomes" id="UP001153076">
    <property type="component" value="Unassembled WGS sequence"/>
</dbReference>
<keyword evidence="9" id="KW-1015">Disulfide bond</keyword>
<dbReference type="PANTHER" id="PTHR45708:SF22">
    <property type="entry name" value="ACIDIC ENDOCHITINASE"/>
    <property type="match status" value="1"/>
</dbReference>
<dbReference type="OrthoDB" id="6020543at2759"/>
<comment type="subcellular location">
    <subcellularLocation>
        <location evidence="2">Secreted</location>
    </subcellularLocation>
</comment>
<comment type="similarity">
    <text evidence="3">Belongs to the glycosyl hydrolase 18 family. Chitinase class II subfamily.</text>
</comment>
<dbReference type="InterPro" id="IPR001223">
    <property type="entry name" value="Glyco_hydro18_cat"/>
</dbReference>
<evidence type="ECO:0000256" key="5">
    <source>
        <dbReference type="ARBA" id="ARBA00022525"/>
    </source>
</evidence>
<evidence type="ECO:0000256" key="4">
    <source>
        <dbReference type="ARBA" id="ARBA00012729"/>
    </source>
</evidence>
<evidence type="ECO:0000313" key="15">
    <source>
        <dbReference type="EMBL" id="KAJ8446413.1"/>
    </source>
</evidence>
<dbReference type="Pfam" id="PF00704">
    <property type="entry name" value="Glyco_hydro_18"/>
    <property type="match status" value="1"/>
</dbReference>
<sequence>MVSRIAIYWGQDGREGSLQDTCNTGNYEIVIIAFLSAFGNRQTLMLNLAGHFDTCSNGCTSLSTEITACQLAWITVLLSETKNPYPTTRTDQIMALKTQAVLFLFPLLIFILLKSSNSVPIVIYWGQGTDEDEGSLQDTCSTGNYEIVIIAFLNTFGNGRPLRLNLQHCDSSSGGCTSLSAEISACQKAGYKVLLSLGGAEGDYSLSSTDDAKQLALELWNNFLGGQSDSRPLGDAVLDGIDFDVEHGDNQFWDDLATALHAYNNGESKVILSAAPGCYLPDPNLNAAINTGLFTYVWPQFYDSPPPGGCQYDGGSSDRLLEAWNRWASFPVNQLFLGLPAAPEGTTTGGFVPPEVLKSQILPVIKGSAKFGGVMLWSKKLDNGYSNAIKNS</sequence>
<dbReference type="PANTHER" id="PTHR45708">
    <property type="entry name" value="ENDOCHITINASE"/>
    <property type="match status" value="1"/>
</dbReference>
<evidence type="ECO:0000256" key="13">
    <source>
        <dbReference type="RuleBase" id="RU000489"/>
    </source>
</evidence>
<organism evidence="15 16">
    <name type="scientific">Carnegiea gigantea</name>
    <dbReference type="NCBI Taxonomy" id="171969"/>
    <lineage>
        <taxon>Eukaryota</taxon>
        <taxon>Viridiplantae</taxon>
        <taxon>Streptophyta</taxon>
        <taxon>Embryophyta</taxon>
        <taxon>Tracheophyta</taxon>
        <taxon>Spermatophyta</taxon>
        <taxon>Magnoliopsida</taxon>
        <taxon>eudicotyledons</taxon>
        <taxon>Gunneridae</taxon>
        <taxon>Pentapetalae</taxon>
        <taxon>Caryophyllales</taxon>
        <taxon>Cactineae</taxon>
        <taxon>Cactaceae</taxon>
        <taxon>Cactoideae</taxon>
        <taxon>Echinocereeae</taxon>
        <taxon>Carnegiea</taxon>
    </lineage>
</organism>
<proteinExistence type="inferred from homology"/>
<evidence type="ECO:0000256" key="9">
    <source>
        <dbReference type="ARBA" id="ARBA00023157"/>
    </source>
</evidence>
<keyword evidence="12" id="KW-0624">Polysaccharide degradation</keyword>
<keyword evidence="6" id="KW-0732">Signal</keyword>
<comment type="caution">
    <text evidence="15">The sequence shown here is derived from an EMBL/GenBank/DDBJ whole genome shotgun (WGS) entry which is preliminary data.</text>
</comment>